<comment type="similarity">
    <text evidence="4">Belongs to the synaptopodin family.</text>
</comment>
<dbReference type="EMBL" id="UFQT01000140">
    <property type="protein sequence ID" value="SSX20749.1"/>
    <property type="molecule type" value="Genomic_DNA"/>
</dbReference>
<dbReference type="PANTHER" id="PTHR24217">
    <property type="entry name" value="PUTATIVE-RELATED"/>
    <property type="match status" value="1"/>
</dbReference>
<dbReference type="PANTHER" id="PTHR24217:SF0">
    <property type="entry name" value="PDZ DOMAIN-CONTAINING PROTEIN"/>
    <property type="match status" value="1"/>
</dbReference>
<feature type="compositionally biased region" description="Polar residues" evidence="5">
    <location>
        <begin position="376"/>
        <end position="395"/>
    </location>
</feature>
<gene>
    <name evidence="6" type="primary">CSON002456</name>
</gene>
<evidence type="ECO:0000256" key="4">
    <source>
        <dbReference type="ARBA" id="ARBA00038161"/>
    </source>
</evidence>
<dbReference type="GO" id="GO:0032233">
    <property type="term" value="P:positive regulation of actin filament bundle assembly"/>
    <property type="evidence" value="ECO:0007669"/>
    <property type="project" value="TreeGrafter"/>
</dbReference>
<keyword evidence="2" id="KW-0963">Cytoplasm</keyword>
<proteinExistence type="inferred from homology"/>
<feature type="compositionally biased region" description="Basic and acidic residues" evidence="5">
    <location>
        <begin position="481"/>
        <end position="491"/>
    </location>
</feature>
<accession>A0A336LVM6</accession>
<dbReference type="GO" id="GO:0030018">
    <property type="term" value="C:Z disc"/>
    <property type="evidence" value="ECO:0007669"/>
    <property type="project" value="TreeGrafter"/>
</dbReference>
<evidence type="ECO:0000256" key="2">
    <source>
        <dbReference type="ARBA" id="ARBA00022490"/>
    </source>
</evidence>
<feature type="region of interest" description="Disordered" evidence="5">
    <location>
        <begin position="215"/>
        <end position="244"/>
    </location>
</feature>
<dbReference type="GO" id="GO:0005634">
    <property type="term" value="C:nucleus"/>
    <property type="evidence" value="ECO:0007669"/>
    <property type="project" value="TreeGrafter"/>
</dbReference>
<feature type="compositionally biased region" description="Polar residues" evidence="5">
    <location>
        <begin position="114"/>
        <end position="127"/>
    </location>
</feature>
<reference evidence="6" key="1">
    <citation type="submission" date="2018-07" db="EMBL/GenBank/DDBJ databases">
        <authorList>
            <person name="Quirk P.G."/>
            <person name="Krulwich T.A."/>
        </authorList>
    </citation>
    <scope>NUCLEOTIDE SEQUENCE</scope>
</reference>
<feature type="region of interest" description="Disordered" evidence="5">
    <location>
        <begin position="338"/>
        <end position="395"/>
    </location>
</feature>
<feature type="region of interest" description="Disordered" evidence="5">
    <location>
        <begin position="258"/>
        <end position="281"/>
    </location>
</feature>
<feature type="compositionally biased region" description="Basic and acidic residues" evidence="5">
    <location>
        <begin position="352"/>
        <end position="361"/>
    </location>
</feature>
<evidence type="ECO:0000256" key="5">
    <source>
        <dbReference type="SAM" id="MobiDB-lite"/>
    </source>
</evidence>
<evidence type="ECO:0000256" key="3">
    <source>
        <dbReference type="ARBA" id="ARBA00022553"/>
    </source>
</evidence>
<organism evidence="6">
    <name type="scientific">Culicoides sonorensis</name>
    <name type="common">Biting midge</name>
    <dbReference type="NCBI Taxonomy" id="179676"/>
    <lineage>
        <taxon>Eukaryota</taxon>
        <taxon>Metazoa</taxon>
        <taxon>Ecdysozoa</taxon>
        <taxon>Arthropoda</taxon>
        <taxon>Hexapoda</taxon>
        <taxon>Insecta</taxon>
        <taxon>Pterygota</taxon>
        <taxon>Neoptera</taxon>
        <taxon>Endopterygota</taxon>
        <taxon>Diptera</taxon>
        <taxon>Nematocera</taxon>
        <taxon>Chironomoidea</taxon>
        <taxon>Ceratopogonidae</taxon>
        <taxon>Ceratopogoninae</taxon>
        <taxon>Culicoides</taxon>
        <taxon>Monoculicoides</taxon>
    </lineage>
</organism>
<keyword evidence="3" id="KW-0597">Phosphoprotein</keyword>
<dbReference type="GO" id="GO:0003779">
    <property type="term" value="F:actin binding"/>
    <property type="evidence" value="ECO:0007669"/>
    <property type="project" value="TreeGrafter"/>
</dbReference>
<sequence length="553" mass="62280">MESPGPLPQMESFSNLIVEDENRKQKIDLQKLFTPSTDFEEIKPGKNRKLYASSAFWAPGVHPTVEDQVELARRISHSLSDISNQRSKGQSMYINRKKRSVKWVHEADGEDGNPEQTSYSYTDTSNRVNDHEERSEQTEITSNVPKKVPLKLVMNPQGHIQDFSSLQKSDTLPILSPEPIISALKVSKEKGAELFAKRRKKADKWIIDELNSEKSKPQFNNSSVSKSTTTTSSSSTTVQESYSSSTKKIDEAIETISQSFNDMTPISNTPVAEPERKQETPSTYIATSLVSQSPTIIPYPRYQGLAYRPSIAQGWNAPPIKLSIVPKYLQLFTGQQPKQEVETSKVLPEQPKSVEEEKVEAPKPVPQPQFEPVKPVTQQKPEQIQAPLPQNSNQSPYEELNIVNKLIEKHESRIKENQCDVINVPSNGYLEPVPEPTPAPEPPKPYELTIPVKRDALSNISPLPFIQNPEPLPTGISVKMPEPEPPKKPDYSYEAFLHNSPPEQYNIPPPPKALELSNLMSYNTAPRGWGAAKDYYRPVHVGQKYDNMIYSDF</sequence>
<feature type="region of interest" description="Disordered" evidence="5">
    <location>
        <begin position="104"/>
        <end position="141"/>
    </location>
</feature>
<feature type="compositionally biased region" description="Low complexity" evidence="5">
    <location>
        <begin position="222"/>
        <end position="244"/>
    </location>
</feature>
<dbReference type="AlphaFoldDB" id="A0A336LVM6"/>
<feature type="compositionally biased region" description="Polar residues" evidence="5">
    <location>
        <begin position="258"/>
        <end position="270"/>
    </location>
</feature>
<dbReference type="VEuPathDB" id="VectorBase:CSON002456"/>
<evidence type="ECO:0000313" key="6">
    <source>
        <dbReference type="EMBL" id="SSX20749.1"/>
    </source>
</evidence>
<feature type="compositionally biased region" description="Basic and acidic residues" evidence="5">
    <location>
        <begin position="128"/>
        <end position="137"/>
    </location>
</feature>
<comment type="subcellular location">
    <subcellularLocation>
        <location evidence="1">Cytoplasm</location>
    </subcellularLocation>
</comment>
<dbReference type="InterPro" id="IPR051976">
    <property type="entry name" value="Synaptopodin_domain"/>
</dbReference>
<dbReference type="GO" id="GO:0015629">
    <property type="term" value="C:actin cytoskeleton"/>
    <property type="evidence" value="ECO:0007669"/>
    <property type="project" value="TreeGrafter"/>
</dbReference>
<evidence type="ECO:0000256" key="1">
    <source>
        <dbReference type="ARBA" id="ARBA00004496"/>
    </source>
</evidence>
<protein>
    <submittedName>
        <fullName evidence="6">CSON002456 protein</fullName>
    </submittedName>
</protein>
<name>A0A336LVM6_CULSO</name>
<feature type="region of interest" description="Disordered" evidence="5">
    <location>
        <begin position="462"/>
        <end position="511"/>
    </location>
</feature>